<sequence>MCSFRLAPFSNFLLFVPLSLTLNRFISYGLSCNSLAIGLDGNPAARAPSSATSTTESTVLIDFAIPTGNAKRAWMLLQ</sequence>
<keyword evidence="3" id="KW-1185">Reference proteome</keyword>
<reference evidence="2 3" key="1">
    <citation type="submission" date="2024-04" db="EMBL/GenBank/DDBJ databases">
        <title>Phyllosticta paracitricarpa is synonymous to the EU quarantine fungus P. citricarpa based on phylogenomic analyses.</title>
        <authorList>
            <consortium name="Lawrence Berkeley National Laboratory"/>
            <person name="Van Ingen-Buijs V.A."/>
            <person name="Van Westerhoven A.C."/>
            <person name="Haridas S."/>
            <person name="Skiadas P."/>
            <person name="Martin F."/>
            <person name="Groenewald J.Z."/>
            <person name="Crous P.W."/>
            <person name="Seidl M.F."/>
        </authorList>
    </citation>
    <scope>NUCLEOTIDE SEQUENCE [LARGE SCALE GENOMIC DNA]</scope>
    <source>
        <strain evidence="2 3">CBS 123371</strain>
    </source>
</reference>
<dbReference type="Proteomes" id="UP001363622">
    <property type="component" value="Unassembled WGS sequence"/>
</dbReference>
<feature type="chain" id="PRO_5046459383" description="Secreted protein" evidence="1">
    <location>
        <begin position="22"/>
        <end position="78"/>
    </location>
</feature>
<evidence type="ECO:0008006" key="4">
    <source>
        <dbReference type="Google" id="ProtNLM"/>
    </source>
</evidence>
<gene>
    <name evidence="2" type="ORF">IWZ03DRAFT_370477</name>
</gene>
<proteinExistence type="predicted"/>
<comment type="caution">
    <text evidence="2">The sequence shown here is derived from an EMBL/GenBank/DDBJ whole genome shotgun (WGS) entry which is preliminary data.</text>
</comment>
<evidence type="ECO:0000313" key="3">
    <source>
        <dbReference type="Proteomes" id="UP001363622"/>
    </source>
</evidence>
<keyword evidence="1" id="KW-0732">Signal</keyword>
<accession>A0ABR1KVL9</accession>
<protein>
    <recommendedName>
        <fullName evidence="4">Secreted protein</fullName>
    </recommendedName>
</protein>
<feature type="signal peptide" evidence="1">
    <location>
        <begin position="1"/>
        <end position="21"/>
    </location>
</feature>
<organism evidence="2 3">
    <name type="scientific">Phyllosticta citriasiana</name>
    <dbReference type="NCBI Taxonomy" id="595635"/>
    <lineage>
        <taxon>Eukaryota</taxon>
        <taxon>Fungi</taxon>
        <taxon>Dikarya</taxon>
        <taxon>Ascomycota</taxon>
        <taxon>Pezizomycotina</taxon>
        <taxon>Dothideomycetes</taxon>
        <taxon>Dothideomycetes incertae sedis</taxon>
        <taxon>Botryosphaeriales</taxon>
        <taxon>Phyllostictaceae</taxon>
        <taxon>Phyllosticta</taxon>
    </lineage>
</organism>
<name>A0ABR1KVL9_9PEZI</name>
<dbReference type="EMBL" id="JBBPHU010000002">
    <property type="protein sequence ID" value="KAK7522181.1"/>
    <property type="molecule type" value="Genomic_DNA"/>
</dbReference>
<evidence type="ECO:0000313" key="2">
    <source>
        <dbReference type="EMBL" id="KAK7522181.1"/>
    </source>
</evidence>
<evidence type="ECO:0000256" key="1">
    <source>
        <dbReference type="SAM" id="SignalP"/>
    </source>
</evidence>